<protein>
    <submittedName>
        <fullName evidence="2">Alpha-E domain-containing protein</fullName>
    </submittedName>
</protein>
<dbReference type="PANTHER" id="PTHR34595">
    <property type="entry name" value="BLR5612 PROTEIN"/>
    <property type="match status" value="1"/>
</dbReference>
<feature type="domain" description="DUF403" evidence="1">
    <location>
        <begin position="2"/>
        <end position="311"/>
    </location>
</feature>
<gene>
    <name evidence="2" type="ORF">E0W69_013420</name>
</gene>
<organism evidence="2 3">
    <name type="scientific">Rhizosphaericola mali</name>
    <dbReference type="NCBI Taxonomy" id="2545455"/>
    <lineage>
        <taxon>Bacteria</taxon>
        <taxon>Pseudomonadati</taxon>
        <taxon>Bacteroidota</taxon>
        <taxon>Chitinophagia</taxon>
        <taxon>Chitinophagales</taxon>
        <taxon>Chitinophagaceae</taxon>
        <taxon>Rhizosphaericola</taxon>
    </lineage>
</organism>
<dbReference type="AlphaFoldDB" id="A0A5P2G772"/>
<dbReference type="RefSeq" id="WP_131330563.1">
    <property type="nucleotide sequence ID" value="NZ_CP044016.1"/>
</dbReference>
<dbReference type="OrthoDB" id="9803532at2"/>
<evidence type="ECO:0000313" key="2">
    <source>
        <dbReference type="EMBL" id="QES89620.1"/>
    </source>
</evidence>
<proteinExistence type="predicted"/>
<reference evidence="2 3" key="1">
    <citation type="submission" date="2019-09" db="EMBL/GenBank/DDBJ databases">
        <title>Complete genome sequence of Arachidicoccus sp. B3-10 isolated from apple orchard soil.</title>
        <authorList>
            <person name="Kim H.S."/>
            <person name="Han K.-I."/>
            <person name="Suh M.K."/>
            <person name="Lee K.C."/>
            <person name="Eom M.K."/>
            <person name="Kim J.-S."/>
            <person name="Kang S.W."/>
            <person name="Sin Y."/>
            <person name="Lee J.-S."/>
        </authorList>
    </citation>
    <scope>NUCLEOTIDE SEQUENCE [LARGE SCALE GENOMIC DNA]</scope>
    <source>
        <strain evidence="2 3">B3-10</strain>
    </source>
</reference>
<dbReference type="KEGG" id="arac:E0W69_013420"/>
<name>A0A5P2G772_9BACT</name>
<evidence type="ECO:0000259" key="1">
    <source>
        <dbReference type="Pfam" id="PF04168"/>
    </source>
</evidence>
<dbReference type="PANTHER" id="PTHR34595:SF7">
    <property type="entry name" value="SLL1039 PROTEIN"/>
    <property type="match status" value="1"/>
</dbReference>
<dbReference type="Pfam" id="PF04168">
    <property type="entry name" value="Alpha-E"/>
    <property type="match status" value="1"/>
</dbReference>
<accession>A0A5P2G772</accession>
<dbReference type="InterPro" id="IPR051680">
    <property type="entry name" value="ATP-dep_Glu-Cys_Ligase-2"/>
</dbReference>
<dbReference type="InterPro" id="IPR007296">
    <property type="entry name" value="DUF403"/>
</dbReference>
<evidence type="ECO:0000313" key="3">
    <source>
        <dbReference type="Proteomes" id="UP000292424"/>
    </source>
</evidence>
<dbReference type="EMBL" id="CP044016">
    <property type="protein sequence ID" value="QES89620.1"/>
    <property type="molecule type" value="Genomic_DNA"/>
</dbReference>
<sequence length="314" mass="36715">MLLSRIADALYWENRYMERAHVLLRVVSNHYILSLDKDIGGNITWKSVLELFSSYSPEQIASIEKDTKLSIKSLLVDSSNDGSLVNIINRSRENARGVQDHITKELWEEINGVYHLIHHSDIEERIDNAETLDVLEELITKCVLYTGTADITMPRGAGWNFMNLGRYIERCMTTICIAEKQFEMFDFDFAGEKDIMKWRLLLLELSGYELYLKTYRTPKYNTNVVHQVFFNVNFPHSVIYSLRKIERYLDSVVHEASSPENAALWRKFQRLYSKLRYTDYDSIDSIDLKEFVGEIKCDLIEVSTHLGQNFFSYN</sequence>
<dbReference type="Proteomes" id="UP000292424">
    <property type="component" value="Chromosome"/>
</dbReference>
<keyword evidence="3" id="KW-1185">Reference proteome</keyword>